<sequence>MKSESGLRDETRTNEIPKFGRFKELVVEVGGGGGGGGSWRRKLEAAELVVEGSGGVGGGRKRRSWWWKLEAEVRGGGVGGGSWRQRKLATASPTSKSPISLLFGLLKIYRPSPHTSGLQEILVLTRKTVAENRLSRGRASDLVAGSDNFEPKWDTVSSYCIRHRVNQLMKNDLRREEKLPERHCCRHALSKDLQQEIIDGDVEIPQD</sequence>
<dbReference type="EMBL" id="JBFOLK010000014">
    <property type="protein sequence ID" value="KAL2462195.1"/>
    <property type="molecule type" value="Genomic_DNA"/>
</dbReference>
<keyword evidence="2" id="KW-1185">Reference proteome</keyword>
<comment type="caution">
    <text evidence="1">The sequence shown here is derived from an EMBL/GenBank/DDBJ whole genome shotgun (WGS) entry which is preliminary data.</text>
</comment>
<evidence type="ECO:0000313" key="2">
    <source>
        <dbReference type="Proteomes" id="UP001604336"/>
    </source>
</evidence>
<name>A0ABD1PE87_9LAMI</name>
<accession>A0ABD1PE87</accession>
<proteinExistence type="predicted"/>
<organism evidence="1 2">
    <name type="scientific">Abeliophyllum distichum</name>
    <dbReference type="NCBI Taxonomy" id="126358"/>
    <lineage>
        <taxon>Eukaryota</taxon>
        <taxon>Viridiplantae</taxon>
        <taxon>Streptophyta</taxon>
        <taxon>Embryophyta</taxon>
        <taxon>Tracheophyta</taxon>
        <taxon>Spermatophyta</taxon>
        <taxon>Magnoliopsida</taxon>
        <taxon>eudicotyledons</taxon>
        <taxon>Gunneridae</taxon>
        <taxon>Pentapetalae</taxon>
        <taxon>asterids</taxon>
        <taxon>lamiids</taxon>
        <taxon>Lamiales</taxon>
        <taxon>Oleaceae</taxon>
        <taxon>Forsythieae</taxon>
        <taxon>Abeliophyllum</taxon>
    </lineage>
</organism>
<dbReference type="Proteomes" id="UP001604336">
    <property type="component" value="Unassembled WGS sequence"/>
</dbReference>
<gene>
    <name evidence="1" type="ORF">Adt_45615</name>
</gene>
<dbReference type="PANTHER" id="PTHR47211:SF2">
    <property type="entry name" value="TRIHELIX TRANSCRIPTION FACTOR ASR3"/>
    <property type="match status" value="1"/>
</dbReference>
<evidence type="ECO:0000313" key="1">
    <source>
        <dbReference type="EMBL" id="KAL2462195.1"/>
    </source>
</evidence>
<protein>
    <submittedName>
        <fullName evidence="1">Uncharacterized protein</fullName>
    </submittedName>
</protein>
<dbReference type="AlphaFoldDB" id="A0ABD1PE87"/>
<reference evidence="2" key="1">
    <citation type="submission" date="2024-07" db="EMBL/GenBank/DDBJ databases">
        <title>Two chromosome-level genome assemblies of Korean endemic species Abeliophyllum distichum and Forsythia ovata (Oleaceae).</title>
        <authorList>
            <person name="Jang H."/>
        </authorList>
    </citation>
    <scope>NUCLEOTIDE SEQUENCE [LARGE SCALE GENOMIC DNA]</scope>
</reference>
<dbReference type="PANTHER" id="PTHR47211">
    <property type="entry name" value="TRIHELIX TRANSCRIPTION FACTOR ASR3"/>
    <property type="match status" value="1"/>
</dbReference>